<evidence type="ECO:0000313" key="1">
    <source>
        <dbReference type="EMBL" id="BBX83717.1"/>
    </source>
</evidence>
<gene>
    <name evidence="1" type="ORF">MAUB_15900</name>
</gene>
<dbReference type="Proteomes" id="UP000465609">
    <property type="component" value="Chromosome"/>
</dbReference>
<keyword evidence="2" id="KW-1185">Reference proteome</keyword>
<evidence type="ECO:0000313" key="2">
    <source>
        <dbReference type="Proteomes" id="UP000465609"/>
    </source>
</evidence>
<protein>
    <recommendedName>
        <fullName evidence="3">HNH endonuclease 5 domain-containing protein</fullName>
    </recommendedName>
</protein>
<reference evidence="1 2" key="1">
    <citation type="journal article" date="2019" name="Emerg. Microbes Infect.">
        <title>Comprehensive subspecies identification of 175 nontuberculous mycobacteria species based on 7547 genomic profiles.</title>
        <authorList>
            <person name="Matsumoto Y."/>
            <person name="Kinjo T."/>
            <person name="Motooka D."/>
            <person name="Nabeya D."/>
            <person name="Jung N."/>
            <person name="Uechi K."/>
            <person name="Horii T."/>
            <person name="Iida T."/>
            <person name="Fujita J."/>
            <person name="Nakamura S."/>
        </authorList>
    </citation>
    <scope>NUCLEOTIDE SEQUENCE [LARGE SCALE GENOMIC DNA]</scope>
    <source>
        <strain evidence="1 2">JCM 15296</strain>
    </source>
</reference>
<organism evidence="1 2">
    <name type="scientific">Mycolicibacterium aubagnense</name>
    <dbReference type="NCBI Taxonomy" id="319707"/>
    <lineage>
        <taxon>Bacteria</taxon>
        <taxon>Bacillati</taxon>
        <taxon>Actinomycetota</taxon>
        <taxon>Actinomycetes</taxon>
        <taxon>Mycobacteriales</taxon>
        <taxon>Mycobacteriaceae</taxon>
        <taxon>Mycolicibacterium</taxon>
    </lineage>
</organism>
<name>A0ABN5YPK3_9MYCO</name>
<evidence type="ECO:0008006" key="3">
    <source>
        <dbReference type="Google" id="ProtNLM"/>
    </source>
</evidence>
<proteinExistence type="predicted"/>
<accession>A0ABN5YPK3</accession>
<sequence length="116" mass="13164">MAECFYCGTDAKLTRAHLLHQRIREALRNESTKVTLGSSSVRSRGLNRDHLYTGDVREIHVKNLCERCNSRWMEPIEQAAAPIIEAIMQGRGDAQAQAHPCHSRCARPCWYLPTSD</sequence>
<dbReference type="EMBL" id="AP022577">
    <property type="protein sequence ID" value="BBX83717.1"/>
    <property type="molecule type" value="Genomic_DNA"/>
</dbReference>